<organism evidence="1 2">
    <name type="scientific">Gigaspora margarita</name>
    <dbReference type="NCBI Taxonomy" id="4874"/>
    <lineage>
        <taxon>Eukaryota</taxon>
        <taxon>Fungi</taxon>
        <taxon>Fungi incertae sedis</taxon>
        <taxon>Mucoromycota</taxon>
        <taxon>Glomeromycotina</taxon>
        <taxon>Glomeromycetes</taxon>
        <taxon>Diversisporales</taxon>
        <taxon>Gigasporaceae</taxon>
        <taxon>Gigaspora</taxon>
    </lineage>
</organism>
<evidence type="ECO:0000313" key="2">
    <source>
        <dbReference type="Proteomes" id="UP000439903"/>
    </source>
</evidence>
<evidence type="ECO:0000313" key="1">
    <source>
        <dbReference type="EMBL" id="KAF0472054.1"/>
    </source>
</evidence>
<keyword evidence="2" id="KW-1185">Reference proteome</keyword>
<reference evidence="1 2" key="1">
    <citation type="journal article" date="2019" name="Environ. Microbiol.">
        <title>At the nexus of three kingdoms: the genome of the mycorrhizal fungus Gigaspora margarita provides insights into plant, endobacterial and fungal interactions.</title>
        <authorList>
            <person name="Venice F."/>
            <person name="Ghignone S."/>
            <person name="Salvioli di Fossalunga A."/>
            <person name="Amselem J."/>
            <person name="Novero M."/>
            <person name="Xianan X."/>
            <person name="Sedzielewska Toro K."/>
            <person name="Morin E."/>
            <person name="Lipzen A."/>
            <person name="Grigoriev I.V."/>
            <person name="Henrissat B."/>
            <person name="Martin F.M."/>
            <person name="Bonfante P."/>
        </authorList>
    </citation>
    <scope>NUCLEOTIDE SEQUENCE [LARGE SCALE GENOMIC DNA]</scope>
    <source>
        <strain evidence="1 2">BEG34</strain>
    </source>
</reference>
<proteinExistence type="predicted"/>
<dbReference type="OrthoDB" id="2328224at2759"/>
<accession>A0A8H3XLF2</accession>
<sequence>MSASNSKKKGEKSVFKIPKFLKSIKKKKEPEVPNPSVPNISNLPEMVDSLRIQPEVPNPSVPEISNPPETVDSLHKYETMPEQAQKFLDRVGLDFRWPQSMNDLDRGTAFFYIADDDTLEYDDEAGLNLICFFENLDKGTFNEHKDSWVLIYNQEVKRYGPEYTGKELNDLEHEMPGAIYLPIDKKRREDLVKVAPARTVNARRVGSEHMV</sequence>
<dbReference type="AlphaFoldDB" id="A0A8H3XLF2"/>
<dbReference type="Proteomes" id="UP000439903">
    <property type="component" value="Unassembled WGS sequence"/>
</dbReference>
<comment type="caution">
    <text evidence="1">The sequence shown here is derived from an EMBL/GenBank/DDBJ whole genome shotgun (WGS) entry which is preliminary data.</text>
</comment>
<gene>
    <name evidence="1" type="ORF">F8M41_025086</name>
</gene>
<name>A0A8H3XLF2_GIGMA</name>
<dbReference type="EMBL" id="WTPW01000881">
    <property type="protein sequence ID" value="KAF0472054.1"/>
    <property type="molecule type" value="Genomic_DNA"/>
</dbReference>
<protein>
    <submittedName>
        <fullName evidence="1">Uncharacterized protein</fullName>
    </submittedName>
</protein>